<dbReference type="AlphaFoldDB" id="A0A015SU84"/>
<accession>A0A015SU84</accession>
<reference evidence="1 2" key="1">
    <citation type="submission" date="2014-02" db="EMBL/GenBank/DDBJ databases">
        <authorList>
            <person name="Sears C."/>
            <person name="Carroll K."/>
            <person name="Sack B.R."/>
            <person name="Qadri F."/>
            <person name="Myers L.L."/>
            <person name="Chung G.-T."/>
            <person name="Escheverria P."/>
            <person name="Fraser C.M."/>
            <person name="Sadzewicz L."/>
            <person name="Shefchek K.A."/>
            <person name="Tallon L."/>
            <person name="Das S.P."/>
            <person name="Daugherty S."/>
            <person name="Mongodin E.F."/>
        </authorList>
    </citation>
    <scope>NUCLEOTIDE SEQUENCE [LARGE SCALE GENOMIC DNA]</scope>
    <source>
        <strain evidence="2">3988T(B)14</strain>
    </source>
</reference>
<sequence>MLIGKTRVTILLLGLLSFSLRVSAQIVLKHSDWEWKISETGCAEQLIFKGEKRNDTIPFFREGEHAGPSFYAKREGKEVRASWIPDGYASYRSEIDGVLCRISYIKDHGQPALRVKLTNNSPVPYQPQKAGLKLGIDTYMDKFPDWFGKYFPTLMRNEKTHFYGYLQTPSGHTLGLVSQQPVASWSVDYNLGYQDPAPFWFMGHRIESLNLDLLNELPLPARHPQNLYELKQGESKEWIFTFVNVGNLDNLEHAIARVSDIPLIDIRQTSHAAREEASFTLTADNPNVKVTNDAGKELPVVLTKTKGNRWIGKVRLEDAGLYTLSVRSGNKVAEAIWTVHHPWQWVMEKARENAARYHQKPTSHAESWYGFYSAFLAARYFPNESLDKQLSNYFDRLYNKLHDSVKVEPLYFKTRIQNTSTTIGMLVDKYEAQGDLEDLKKASKLADWMIATSQRENGAYYNHGTVYTSVIYIAKSVLELAVLERKLGEQDLFWRTCADRHFLSAKKAVDQLVASQGDFQTEGELTFEDGMISCSALQIGMMGVIEQDAVARKYYTDAMLKILNSHDCLTQLRVPDGRRRQGTMRYWEAQYDVQMLPNMFNSPHGWSGWRAYATYYAYLLTGDEKWLEQTFNAMGAFANLIDYKTGQLRWAFVVDPHLEVEQACSADTKLDFSDLSFGNPHPKLYDTRKFVIGEQYVNMISDWQTVNTQDNDVHELFKCIGEAVLTNAFVIERPNGEVVGYNCRVTRKGNTLTVKADEKQIVNLHCNLKHSFSVSFDGKTCSLPEGYCDWAFGQSGY</sequence>
<gene>
    <name evidence="1" type="ORF">M124_0467</name>
</gene>
<dbReference type="SUPFAM" id="SSF48208">
    <property type="entry name" value="Six-hairpin glycosidases"/>
    <property type="match status" value="1"/>
</dbReference>
<evidence type="ECO:0000313" key="2">
    <source>
        <dbReference type="Proteomes" id="UP000020529"/>
    </source>
</evidence>
<organism evidence="1 2">
    <name type="scientific">Bacteroides fragilis str. 3988T(B)14</name>
    <dbReference type="NCBI Taxonomy" id="1339315"/>
    <lineage>
        <taxon>Bacteria</taxon>
        <taxon>Pseudomonadati</taxon>
        <taxon>Bacteroidota</taxon>
        <taxon>Bacteroidia</taxon>
        <taxon>Bacteroidales</taxon>
        <taxon>Bacteroidaceae</taxon>
        <taxon>Bacteroides</taxon>
    </lineage>
</organism>
<dbReference type="EMBL" id="JGCY01000227">
    <property type="protein sequence ID" value="EXY75709.1"/>
    <property type="molecule type" value="Genomic_DNA"/>
</dbReference>
<dbReference type="Proteomes" id="UP000020529">
    <property type="component" value="Unassembled WGS sequence"/>
</dbReference>
<evidence type="ECO:0000313" key="1">
    <source>
        <dbReference type="EMBL" id="EXY75709.1"/>
    </source>
</evidence>
<dbReference type="PATRIC" id="fig|1339315.3.peg.1278"/>
<dbReference type="InterPro" id="IPR008928">
    <property type="entry name" value="6-hairpin_glycosidase_sf"/>
</dbReference>
<protein>
    <submittedName>
        <fullName evidence="1">Uncharacterized protein</fullName>
    </submittedName>
</protein>
<proteinExistence type="predicted"/>
<dbReference type="GO" id="GO:0005975">
    <property type="term" value="P:carbohydrate metabolic process"/>
    <property type="evidence" value="ECO:0007669"/>
    <property type="project" value="InterPro"/>
</dbReference>
<comment type="caution">
    <text evidence="1">The sequence shown here is derived from an EMBL/GenBank/DDBJ whole genome shotgun (WGS) entry which is preliminary data.</text>
</comment>
<name>A0A015SU84_BACFG</name>
<dbReference type="RefSeq" id="WP_022347822.1">
    <property type="nucleotide sequence ID" value="NZ_JGCY01000227.1"/>
</dbReference>